<gene>
    <name evidence="2" type="ORF">G3570_12080</name>
</gene>
<dbReference type="InterPro" id="IPR027843">
    <property type="entry name" value="DUF4440"/>
</dbReference>
<name>A0A6M1T3R0_9BACT</name>
<keyword evidence="3" id="KW-1185">Reference proteome</keyword>
<dbReference type="AlphaFoldDB" id="A0A6M1T3R0"/>
<organism evidence="2 3">
    <name type="scientific">Halalkalibaculum roseum</name>
    <dbReference type="NCBI Taxonomy" id="2709311"/>
    <lineage>
        <taxon>Bacteria</taxon>
        <taxon>Pseudomonadati</taxon>
        <taxon>Balneolota</taxon>
        <taxon>Balneolia</taxon>
        <taxon>Balneolales</taxon>
        <taxon>Balneolaceae</taxon>
        <taxon>Halalkalibaculum</taxon>
    </lineage>
</organism>
<feature type="domain" description="DUF4440" evidence="1">
    <location>
        <begin position="38"/>
        <end position="150"/>
    </location>
</feature>
<comment type="caution">
    <text evidence="2">The sequence shown here is derived from an EMBL/GenBank/DDBJ whole genome shotgun (WGS) entry which is preliminary data.</text>
</comment>
<dbReference type="Gene3D" id="3.10.450.50">
    <property type="match status" value="1"/>
</dbReference>
<sequence>MIRYYKVYTIGVILLTTLLFIMLLKPVLAQPAAHEQAITTAYRDWVDAANDKDIKQWSTFLAPDALFLPPNRPALSSFKSITDFYTNLFTDEHLFLDCQQDTVEIARAEDMAWAIGHCEITFTSSKGQVKKDKSKWVKVWKRQPNGEWKCKINSWSSTEAE</sequence>
<reference evidence="2 3" key="1">
    <citation type="submission" date="2020-02" db="EMBL/GenBank/DDBJ databases">
        <title>Balneolaceae bacterium YR4-1, complete genome.</title>
        <authorList>
            <person name="Li Y."/>
            <person name="Wu S."/>
        </authorList>
    </citation>
    <scope>NUCLEOTIDE SEQUENCE [LARGE SCALE GENOMIC DNA]</scope>
    <source>
        <strain evidence="2 3">YR4-1</strain>
    </source>
</reference>
<protein>
    <submittedName>
        <fullName evidence="2">DUF4440 domain-containing protein</fullName>
    </submittedName>
</protein>
<proteinExistence type="predicted"/>
<evidence type="ECO:0000259" key="1">
    <source>
        <dbReference type="Pfam" id="PF14534"/>
    </source>
</evidence>
<dbReference type="Pfam" id="PF14534">
    <property type="entry name" value="DUF4440"/>
    <property type="match status" value="1"/>
</dbReference>
<dbReference type="EMBL" id="JAALLT010000004">
    <property type="protein sequence ID" value="NGP77377.1"/>
    <property type="molecule type" value="Genomic_DNA"/>
</dbReference>
<dbReference type="RefSeq" id="WP_165142733.1">
    <property type="nucleotide sequence ID" value="NZ_JAALLT010000004.1"/>
</dbReference>
<dbReference type="InterPro" id="IPR032710">
    <property type="entry name" value="NTF2-like_dom_sf"/>
</dbReference>
<evidence type="ECO:0000313" key="2">
    <source>
        <dbReference type="EMBL" id="NGP77377.1"/>
    </source>
</evidence>
<dbReference type="SUPFAM" id="SSF54427">
    <property type="entry name" value="NTF2-like"/>
    <property type="match status" value="1"/>
</dbReference>
<evidence type="ECO:0000313" key="3">
    <source>
        <dbReference type="Proteomes" id="UP000473278"/>
    </source>
</evidence>
<accession>A0A6M1T3R0</accession>
<dbReference type="Proteomes" id="UP000473278">
    <property type="component" value="Unassembled WGS sequence"/>
</dbReference>